<reference evidence="1 2" key="1">
    <citation type="submission" date="2020-07" db="EMBL/GenBank/DDBJ databases">
        <title>Exploring microbial biodiversity for novel pathways involved in the catabolism of aromatic compounds derived from lignin.</title>
        <authorList>
            <person name="Elkins J."/>
        </authorList>
    </citation>
    <scope>NUCLEOTIDE SEQUENCE [LARGE SCALE GENOMIC DNA]</scope>
    <source>
        <strain evidence="1 2">H2C3B</strain>
    </source>
</reference>
<comment type="caution">
    <text evidence="1">The sequence shown here is derived from an EMBL/GenBank/DDBJ whole genome shotgun (WGS) entry which is preliminary data.</text>
</comment>
<dbReference type="AlphaFoldDB" id="A0A7Y9W247"/>
<sequence>MSQSEPHFNNKILAEEKPTYAFATIGSITERGGRVTHVTTKAEFNGKALARVGDIVPYDDGTEATIVDGAGFAASWGGKPLALVGSRLSNGDRITESTQTAWGIAVPHGESILGLFDPTYTGAPIHGKHKGDSHA</sequence>
<dbReference type="Pfam" id="PF05488">
    <property type="entry name" value="PAAR_motif"/>
    <property type="match status" value="1"/>
</dbReference>
<proteinExistence type="predicted"/>
<dbReference type="RefSeq" id="WP_179703814.1">
    <property type="nucleotide sequence ID" value="NZ_JACCAU010000001.1"/>
</dbReference>
<dbReference type="EMBL" id="JACCAU010000001">
    <property type="protein sequence ID" value="NYH12881.1"/>
    <property type="molecule type" value="Genomic_DNA"/>
</dbReference>
<evidence type="ECO:0000313" key="1">
    <source>
        <dbReference type="EMBL" id="NYH12881.1"/>
    </source>
</evidence>
<evidence type="ECO:0000313" key="2">
    <source>
        <dbReference type="Proteomes" id="UP000572540"/>
    </source>
</evidence>
<dbReference type="Proteomes" id="UP000572540">
    <property type="component" value="Unassembled WGS sequence"/>
</dbReference>
<protein>
    <submittedName>
        <fullName evidence="1">Putative Zn-binding protein involved in type VI secretion</fullName>
    </submittedName>
</protein>
<accession>A0A7Y9W247</accession>
<dbReference type="InterPro" id="IPR008727">
    <property type="entry name" value="PAAR_motif"/>
</dbReference>
<name>A0A7Y9W247_9BURK</name>
<organism evidence="1 2">
    <name type="scientific">Paraburkholderia bryophila</name>
    <dbReference type="NCBI Taxonomy" id="420952"/>
    <lineage>
        <taxon>Bacteria</taxon>
        <taxon>Pseudomonadati</taxon>
        <taxon>Pseudomonadota</taxon>
        <taxon>Betaproteobacteria</taxon>
        <taxon>Burkholderiales</taxon>
        <taxon>Burkholderiaceae</taxon>
        <taxon>Paraburkholderia</taxon>
    </lineage>
</organism>
<gene>
    <name evidence="1" type="ORF">GGD41_000109</name>
</gene>